<dbReference type="Proteomes" id="UP000054314">
    <property type="component" value="Unassembled WGS sequence"/>
</dbReference>
<dbReference type="GO" id="GO:0000725">
    <property type="term" value="P:recombinational repair"/>
    <property type="evidence" value="ECO:0007669"/>
    <property type="project" value="TreeGrafter"/>
</dbReference>
<keyword evidence="4" id="KW-1185">Reference proteome</keyword>
<dbReference type="EMBL" id="AXCZ01000003">
    <property type="protein sequence ID" value="KGM14437.1"/>
    <property type="molecule type" value="Genomic_DNA"/>
</dbReference>
<evidence type="ECO:0000256" key="1">
    <source>
        <dbReference type="SAM" id="MobiDB-lite"/>
    </source>
</evidence>
<dbReference type="OrthoDB" id="9787585at2"/>
<dbReference type="RefSeq" id="WP_052104810.1">
    <property type="nucleotide sequence ID" value="NZ_AXCZ01000003.1"/>
</dbReference>
<dbReference type="GO" id="GO:0005524">
    <property type="term" value="F:ATP binding"/>
    <property type="evidence" value="ECO:0007669"/>
    <property type="project" value="InterPro"/>
</dbReference>
<dbReference type="PANTHER" id="PTHR11070">
    <property type="entry name" value="UVRD / RECB / PCRA DNA HELICASE FAMILY MEMBER"/>
    <property type="match status" value="1"/>
</dbReference>
<dbReference type="GO" id="GO:0003677">
    <property type="term" value="F:DNA binding"/>
    <property type="evidence" value="ECO:0007669"/>
    <property type="project" value="InterPro"/>
</dbReference>
<feature type="domain" description="UvrD-like helicase C-terminal" evidence="2">
    <location>
        <begin position="413"/>
        <end position="451"/>
    </location>
</feature>
<feature type="region of interest" description="Disordered" evidence="1">
    <location>
        <begin position="475"/>
        <end position="510"/>
    </location>
</feature>
<name>A0A0A0C339_9CELL</name>
<reference evidence="3 4" key="1">
    <citation type="submission" date="2013-08" db="EMBL/GenBank/DDBJ databases">
        <title>Genome sequencing of Cellulomonas bogoriensis 69B4.</title>
        <authorList>
            <person name="Chen F."/>
            <person name="Li Y."/>
            <person name="Wang G."/>
        </authorList>
    </citation>
    <scope>NUCLEOTIDE SEQUENCE [LARGE SCALE GENOMIC DNA]</scope>
    <source>
        <strain evidence="3 4">69B4</strain>
    </source>
</reference>
<organism evidence="3 4">
    <name type="scientific">Cellulomonas bogoriensis 69B4 = DSM 16987</name>
    <dbReference type="NCBI Taxonomy" id="1386082"/>
    <lineage>
        <taxon>Bacteria</taxon>
        <taxon>Bacillati</taxon>
        <taxon>Actinomycetota</taxon>
        <taxon>Actinomycetes</taxon>
        <taxon>Micrococcales</taxon>
        <taxon>Cellulomonadaceae</taxon>
        <taxon>Cellulomonas</taxon>
    </lineage>
</organism>
<gene>
    <name evidence="3" type="ORF">N869_11135</name>
</gene>
<dbReference type="AlphaFoldDB" id="A0A0A0C339"/>
<comment type="caution">
    <text evidence="3">The sequence shown here is derived from an EMBL/GenBank/DDBJ whole genome shotgun (WGS) entry which is preliminary data.</text>
</comment>
<dbReference type="SUPFAM" id="SSF52540">
    <property type="entry name" value="P-loop containing nucleoside triphosphate hydrolases"/>
    <property type="match status" value="1"/>
</dbReference>
<dbReference type="InterPro" id="IPR000212">
    <property type="entry name" value="DNA_helicase_UvrD/REP"/>
</dbReference>
<evidence type="ECO:0000313" key="4">
    <source>
        <dbReference type="Proteomes" id="UP000054314"/>
    </source>
</evidence>
<dbReference type="PANTHER" id="PTHR11070:SF45">
    <property type="entry name" value="DNA 3'-5' HELICASE"/>
    <property type="match status" value="1"/>
</dbReference>
<proteinExistence type="predicted"/>
<dbReference type="GO" id="GO:0005829">
    <property type="term" value="C:cytosol"/>
    <property type="evidence" value="ECO:0007669"/>
    <property type="project" value="TreeGrafter"/>
</dbReference>
<accession>A0A0A0C339</accession>
<evidence type="ECO:0000313" key="3">
    <source>
        <dbReference type="EMBL" id="KGM14437.1"/>
    </source>
</evidence>
<dbReference type="Pfam" id="PF13538">
    <property type="entry name" value="UvrD_C_2"/>
    <property type="match status" value="1"/>
</dbReference>
<sequence length="551" mass="60294">MAAILFNELRDTDRDDVLVVGPNATFLRYIARVLPELGEQRVVHLDLHRLMDADVSVSVTEEPRAAQLKGDERMCEVLARGLRQRVRVPREDVRVGFDGVPWSVTLSPAMVEGLLADLESTPYAEGRRAARKAIEGLVVREGRRTDRRAFAGPVKPRAVEIEAYVERVWPQLTPQAFLRDLFGSRERLAAAADGTLDDEELRLLRRPPAPRLAEQAWSEEDLPLLDFVADEIRGDGRTYAHIVVDEAQDLSPMQLVALRRRSRAGAMTIVGDIAQSTGPWARESWDGIVEALASPLPRRVEQLRFGYRVPRAVMELAARLLPDAAPGVDAPEVVTGVDRPPTWTEAVDGRAMASAVVSAVQRHSARGLFVGVVCPDEHRERVVGALKEAQINWSDAEQGGLTTAINVVRPAAAKGLEFDAVVVVDPHTIAADGTHGLRMLYVALTRTTGYLDIVHHPGRVPAPLLDQVHVAEAPDVTPVDQGAAGTAPGATRRDLRGQGRQSGSSPVRRTVVDANAHHVLDLLTEVAPRHLWAEILDHARHLAEPDDPDVS</sequence>
<dbReference type="GO" id="GO:0043138">
    <property type="term" value="F:3'-5' DNA helicase activity"/>
    <property type="evidence" value="ECO:0007669"/>
    <property type="project" value="TreeGrafter"/>
</dbReference>
<dbReference type="InterPro" id="IPR027785">
    <property type="entry name" value="UvrD-like_helicase_C"/>
</dbReference>
<protein>
    <submittedName>
        <fullName evidence="3">ATPase AAA</fullName>
    </submittedName>
</protein>
<evidence type="ECO:0000259" key="2">
    <source>
        <dbReference type="Pfam" id="PF13538"/>
    </source>
</evidence>
<dbReference type="Gene3D" id="3.40.50.300">
    <property type="entry name" value="P-loop containing nucleotide triphosphate hydrolases"/>
    <property type="match status" value="2"/>
</dbReference>
<dbReference type="InterPro" id="IPR027417">
    <property type="entry name" value="P-loop_NTPase"/>
</dbReference>